<dbReference type="Pfam" id="PF00643">
    <property type="entry name" value="zf-B_box"/>
    <property type="match status" value="1"/>
</dbReference>
<dbReference type="SUPFAM" id="SSF101898">
    <property type="entry name" value="NHL repeat"/>
    <property type="match status" value="1"/>
</dbReference>
<dbReference type="SMART" id="SM00336">
    <property type="entry name" value="BBOX"/>
    <property type="match status" value="2"/>
</dbReference>
<dbReference type="SUPFAM" id="SSF57850">
    <property type="entry name" value="RING/U-box"/>
    <property type="match status" value="1"/>
</dbReference>
<evidence type="ECO:0000256" key="5">
    <source>
        <dbReference type="PROSITE-ProRule" id="PRU00024"/>
    </source>
</evidence>
<dbReference type="AlphaFoldDB" id="A0A4Y7N164"/>
<dbReference type="CDD" id="cd19796">
    <property type="entry name" value="Bbox2_TRIM71_C-VII"/>
    <property type="match status" value="1"/>
</dbReference>
<dbReference type="InterPro" id="IPR000315">
    <property type="entry name" value="Znf_B-box"/>
</dbReference>
<keyword evidence="7" id="KW-0175">Coiled coil</keyword>
<dbReference type="EMBL" id="LR016988">
    <property type="protein sequence ID" value="SVE86607.1"/>
    <property type="molecule type" value="mRNA"/>
</dbReference>
<dbReference type="GO" id="GO:0003730">
    <property type="term" value="F:mRNA 3'-UTR binding"/>
    <property type="evidence" value="ECO:0007669"/>
    <property type="project" value="TreeGrafter"/>
</dbReference>
<reference evidence="11" key="1">
    <citation type="submission" date="2018-08" db="EMBL/GenBank/DDBJ databases">
        <authorList>
            <person name="Cornetti L."/>
        </authorList>
    </citation>
    <scope>NUCLEOTIDE SEQUENCE</scope>
    <source>
        <strain evidence="11">IL-KYN-4</strain>
    </source>
</reference>
<feature type="coiled-coil region" evidence="7">
    <location>
        <begin position="380"/>
        <end position="457"/>
    </location>
</feature>
<dbReference type="PANTHER" id="PTHR24104">
    <property type="entry name" value="E3 UBIQUITIN-PROTEIN LIGASE NHLRC1-RELATED"/>
    <property type="match status" value="1"/>
</dbReference>
<feature type="repeat" description="NHL" evidence="6">
    <location>
        <begin position="885"/>
        <end position="926"/>
    </location>
</feature>
<dbReference type="SMART" id="SM00502">
    <property type="entry name" value="BBC"/>
    <property type="match status" value="1"/>
</dbReference>
<feature type="domain" description="B box-type" evidence="10">
    <location>
        <begin position="329"/>
        <end position="372"/>
    </location>
</feature>
<dbReference type="InterPro" id="IPR050952">
    <property type="entry name" value="TRIM-NHL_E3_ligases"/>
</dbReference>
<dbReference type="PROSITE" id="PS51125">
    <property type="entry name" value="NHL"/>
    <property type="match status" value="5"/>
</dbReference>
<protein>
    <submittedName>
        <fullName evidence="11">EOG090X01W2</fullName>
    </submittedName>
</protein>
<keyword evidence="1" id="KW-0479">Metal-binding</keyword>
<evidence type="ECO:0000256" key="2">
    <source>
        <dbReference type="ARBA" id="ARBA00022737"/>
    </source>
</evidence>
<evidence type="ECO:0000259" key="9">
    <source>
        <dbReference type="PROSITE" id="PS50089"/>
    </source>
</evidence>
<feature type="repeat" description="NHL" evidence="6">
    <location>
        <begin position="752"/>
        <end position="797"/>
    </location>
</feature>
<evidence type="ECO:0000256" key="4">
    <source>
        <dbReference type="ARBA" id="ARBA00022833"/>
    </source>
</evidence>
<evidence type="ECO:0000256" key="7">
    <source>
        <dbReference type="SAM" id="Coils"/>
    </source>
</evidence>
<dbReference type="CDD" id="cd20482">
    <property type="entry name" value="CC_brat-like"/>
    <property type="match status" value="1"/>
</dbReference>
<dbReference type="Gene3D" id="3.30.40.10">
    <property type="entry name" value="Zinc/RING finger domain, C3HC4 (zinc finger)"/>
    <property type="match status" value="1"/>
</dbReference>
<dbReference type="InterPro" id="IPR001258">
    <property type="entry name" value="NHL_repeat"/>
</dbReference>
<keyword evidence="4" id="KW-0862">Zinc</keyword>
<organism evidence="11">
    <name type="scientific">Daphnia similis</name>
    <dbReference type="NCBI Taxonomy" id="35528"/>
    <lineage>
        <taxon>Eukaryota</taxon>
        <taxon>Metazoa</taxon>
        <taxon>Ecdysozoa</taxon>
        <taxon>Arthropoda</taxon>
        <taxon>Crustacea</taxon>
        <taxon>Branchiopoda</taxon>
        <taxon>Diplostraca</taxon>
        <taxon>Cladocera</taxon>
        <taxon>Anomopoda</taxon>
        <taxon>Daphniidae</taxon>
        <taxon>Daphnia</taxon>
        <taxon>Daphnia similis group</taxon>
    </lineage>
</organism>
<gene>
    <name evidence="11" type="primary">EOG090X01W2</name>
</gene>
<dbReference type="InterPro" id="IPR013083">
    <property type="entry name" value="Znf_RING/FYVE/PHD"/>
</dbReference>
<proteinExistence type="evidence at transcript level"/>
<dbReference type="FunFam" id="2.120.10.30:FF:000031">
    <property type="entry name" value="B-box type zinc finger protein ncl-1"/>
    <property type="match status" value="1"/>
</dbReference>
<dbReference type="Gene3D" id="2.120.10.30">
    <property type="entry name" value="TolB, C-terminal domain"/>
    <property type="match status" value="1"/>
</dbReference>
<dbReference type="GO" id="GO:0008270">
    <property type="term" value="F:zinc ion binding"/>
    <property type="evidence" value="ECO:0007669"/>
    <property type="project" value="UniProtKB-KW"/>
</dbReference>
<dbReference type="PROSITE" id="PS50089">
    <property type="entry name" value="ZF_RING_2"/>
    <property type="match status" value="1"/>
</dbReference>
<keyword evidence="2" id="KW-0677">Repeat</keyword>
<evidence type="ECO:0000256" key="6">
    <source>
        <dbReference type="PROSITE-ProRule" id="PRU00504"/>
    </source>
</evidence>
<name>A0A4Y7N164_9CRUS</name>
<sequence length="975" mass="105083">MASLAAATAAAAANGSGRDATISQLADNKVTIKVHPYVSRSDFGQTPSSLDSVGTSPLGSFSDPNEHPLLARDLGLGPLVGYGDGGVFNGINSTNFSSCSSMMHNSALSLYLNGLGSNGNLDSGSGLKDNLSMGSSGTSSRPPSGGLPGCNSSTSSSGVSSPGLATKCAVCGVGDSFSVLPKVLPCLHALCQMCWDKQQMNDGMTTDLLDKNTNCPVCKADCLMSPPSHQGSSSSSLFKDFSSTLHMMETPATTPLSENNGWNSATCTACKAKDPVLAVAKCFDCASLLCTSCVLAHQFMLCFEGHRLMTLAELASPSSSSNNYTNSKNASRPCVRHRGESVTLYCHTCSVPACTQCLLMEHSGPAHDMEALNEAAPRLAHQLNRTLNDARAKAAELKTVVQAAESAVNKMSNQLSKAQTDVTETYHFYRAALDERREELLRELESVYNNKQTTLNDLGHKTQEAVERILKTCSFVERLVKQSSPVEALLFKKELDAKFAALFAFCPPDLNLQGSLDVEFMSNYKAIQIGVRNTYGYIRSTNEPNTPGSFNAAAAAAAAASKMQPPIARPTSMLLGSNYSVNGVNLTLNNGRLSPAGSLATPNGDSHFMAKRFPSSSSSNSFGLGLNDLGLGTPTLSQPPTYEKWSNNAGGFDSFQMPPSTMRSDGSTMTSMANDPSLFELSKLMSNTSLYPPRSQIKRQKMIYHCKFGEFGVMEGQFTEPSGVAVNAQNDIIVADTNNHRIQIFDKEGRFKFQFGECGKRDGQLLYPNRVSVVKTSGDIIVTERSPTHQIQIYNQYGQFARKFGANVLQHPRGVTVDSKGRIIVVECKVMRVIIFDQMGNVLHKFGCSKHLEFPNGVVVNDKQEIFISDNRAHCVKVFSYEGVFLRQIGGEGLTNYPIGVGINSAGEILIADNHNNFNLTIFTQDGQLISALESKVKHAQCFDVALLDDGSVVLASKDYRLYVYRYVQIPPLAL</sequence>
<evidence type="ECO:0000259" key="10">
    <source>
        <dbReference type="PROSITE" id="PS50119"/>
    </source>
</evidence>
<dbReference type="InterPro" id="IPR011042">
    <property type="entry name" value="6-blade_b-propeller_TolB-like"/>
</dbReference>
<accession>A0A4Y7N164</accession>
<keyword evidence="3 5" id="KW-0863">Zinc-finger</keyword>
<dbReference type="InterPro" id="IPR003649">
    <property type="entry name" value="Bbox_C"/>
</dbReference>
<dbReference type="SUPFAM" id="SSF57845">
    <property type="entry name" value="B-box zinc-binding domain"/>
    <property type="match status" value="1"/>
</dbReference>
<dbReference type="Pfam" id="PF01436">
    <property type="entry name" value="NHL"/>
    <property type="match status" value="3"/>
</dbReference>
<dbReference type="SMART" id="SM00184">
    <property type="entry name" value="RING"/>
    <property type="match status" value="2"/>
</dbReference>
<evidence type="ECO:0000313" key="11">
    <source>
        <dbReference type="EMBL" id="SVE86607.1"/>
    </source>
</evidence>
<evidence type="ECO:0000256" key="8">
    <source>
        <dbReference type="SAM" id="MobiDB-lite"/>
    </source>
</evidence>
<dbReference type="CDD" id="cd14959">
    <property type="entry name" value="NHL_brat_like"/>
    <property type="match status" value="1"/>
</dbReference>
<feature type="region of interest" description="Disordered" evidence="8">
    <location>
        <begin position="126"/>
        <end position="162"/>
    </location>
</feature>
<dbReference type="PROSITE" id="PS50119">
    <property type="entry name" value="ZF_BBOX"/>
    <property type="match status" value="2"/>
</dbReference>
<feature type="compositionally biased region" description="Low complexity" evidence="8">
    <location>
        <begin position="126"/>
        <end position="144"/>
    </location>
</feature>
<dbReference type="CDD" id="cd19813">
    <property type="entry name" value="Bbox1_BRAT-like"/>
    <property type="match status" value="1"/>
</dbReference>
<dbReference type="InterPro" id="IPR001841">
    <property type="entry name" value="Znf_RING"/>
</dbReference>
<feature type="domain" description="B box-type" evidence="10">
    <location>
        <begin position="262"/>
        <end position="311"/>
    </location>
</feature>
<feature type="repeat" description="NHL" evidence="6">
    <location>
        <begin position="840"/>
        <end position="882"/>
    </location>
</feature>
<evidence type="ECO:0000256" key="1">
    <source>
        <dbReference type="ARBA" id="ARBA00022723"/>
    </source>
</evidence>
<feature type="compositionally biased region" description="Low complexity" evidence="8">
    <location>
        <begin position="152"/>
        <end position="161"/>
    </location>
</feature>
<evidence type="ECO:0000256" key="3">
    <source>
        <dbReference type="ARBA" id="ARBA00022771"/>
    </source>
</evidence>
<feature type="repeat" description="NHL" evidence="6">
    <location>
        <begin position="705"/>
        <end position="748"/>
    </location>
</feature>
<feature type="domain" description="RING-type" evidence="9">
    <location>
        <begin position="168"/>
        <end position="219"/>
    </location>
</feature>
<dbReference type="Gene3D" id="3.30.160.60">
    <property type="entry name" value="Classic Zinc Finger"/>
    <property type="match status" value="1"/>
</dbReference>
<dbReference type="PANTHER" id="PTHR24104:SF41">
    <property type="entry name" value="BRAIN TUMOR PROTEIN"/>
    <property type="match status" value="1"/>
</dbReference>
<feature type="repeat" description="NHL" evidence="6">
    <location>
        <begin position="798"/>
        <end position="839"/>
    </location>
</feature>